<accession>A0A430B672</accession>
<reference evidence="3 4" key="1">
    <citation type="submission" date="2017-05" db="EMBL/GenBank/DDBJ databases">
        <title>Vagococcus spp. assemblies.</title>
        <authorList>
            <person name="Gulvik C.A."/>
        </authorList>
    </citation>
    <scope>NUCLEOTIDE SEQUENCE [LARGE SCALE GENOMIC DNA]</scope>
    <source>
        <strain evidence="3 4">SS1714</strain>
    </source>
</reference>
<dbReference type="GeneID" id="95581668"/>
<feature type="domain" description="Regulatory protein YycH-like" evidence="2">
    <location>
        <begin position="41"/>
        <end position="262"/>
    </location>
</feature>
<protein>
    <recommendedName>
        <fullName evidence="2">Regulatory protein YycH-like domain-containing protein</fullName>
    </recommendedName>
</protein>
<dbReference type="Proteomes" id="UP000288028">
    <property type="component" value="Unassembled WGS sequence"/>
</dbReference>
<dbReference type="EMBL" id="NGKB01000004">
    <property type="protein sequence ID" value="RSU15813.1"/>
    <property type="molecule type" value="Genomic_DNA"/>
</dbReference>
<keyword evidence="1" id="KW-0472">Membrane</keyword>
<keyword evidence="1" id="KW-1133">Transmembrane helix</keyword>
<gene>
    <name evidence="3" type="ORF">CBF28_05095</name>
</gene>
<evidence type="ECO:0000259" key="2">
    <source>
        <dbReference type="Pfam" id="PF09648"/>
    </source>
</evidence>
<dbReference type="Gene3D" id="2.40.128.690">
    <property type="entry name" value="YycH protein, domain 3-like"/>
    <property type="match status" value="1"/>
</dbReference>
<dbReference type="Pfam" id="PF09648">
    <property type="entry name" value="YycI"/>
    <property type="match status" value="1"/>
</dbReference>
<dbReference type="OrthoDB" id="2135943at2"/>
<evidence type="ECO:0000313" key="4">
    <source>
        <dbReference type="Proteomes" id="UP000288028"/>
    </source>
</evidence>
<dbReference type="GO" id="GO:0016020">
    <property type="term" value="C:membrane"/>
    <property type="evidence" value="ECO:0007669"/>
    <property type="project" value="InterPro"/>
</dbReference>
<dbReference type="InterPro" id="IPR018604">
    <property type="entry name" value="YycI-like"/>
</dbReference>
<comment type="caution">
    <text evidence="3">The sequence shown here is derived from an EMBL/GenBank/DDBJ whole genome shotgun (WGS) entry which is preliminary data.</text>
</comment>
<dbReference type="RefSeq" id="WP_126792623.1">
    <property type="nucleotide sequence ID" value="NZ_CP060720.1"/>
</dbReference>
<organism evidence="3 4">
    <name type="scientific">Vagococcus carniphilus</name>
    <dbReference type="NCBI Taxonomy" id="218144"/>
    <lineage>
        <taxon>Bacteria</taxon>
        <taxon>Bacillati</taxon>
        <taxon>Bacillota</taxon>
        <taxon>Bacilli</taxon>
        <taxon>Lactobacillales</taxon>
        <taxon>Enterococcaceae</taxon>
        <taxon>Vagococcus</taxon>
    </lineage>
</organism>
<dbReference type="AlphaFoldDB" id="A0A430B672"/>
<feature type="transmembrane region" description="Helical" evidence="1">
    <location>
        <begin position="7"/>
        <end position="25"/>
    </location>
</feature>
<evidence type="ECO:0000313" key="3">
    <source>
        <dbReference type="EMBL" id="RSU15813.1"/>
    </source>
</evidence>
<proteinExistence type="predicted"/>
<keyword evidence="4" id="KW-1185">Reference proteome</keyword>
<name>A0A430B672_9ENTE</name>
<keyword evidence="1" id="KW-0812">Transmembrane</keyword>
<sequence>MDFKRVEGIFLVVFLFLNMFLFYVYQEGKSAQDTVSTGTISDNIESRLSADEIKIPHDLSQKHKQGYYLSAEESELVVEAKEDLRNIEWQINDNQLTARLIRKNDMEISDSDEAKKIDNFVSQKENVIKGKDYVLNSYESKPGKQYIYSQKWEGIPFYDETSRLAVSVSKNELNRPIIESYEQTYLNNIEALREQQPLISEREAIISLYTNNRLQPGNKVKSISLGYTRIFTVRGKNVYIPAWFVNVESGKNTAQVERVNAFSSAVISSNVSEVKN</sequence>
<evidence type="ECO:0000256" key="1">
    <source>
        <dbReference type="SAM" id="Phobius"/>
    </source>
</evidence>